<sequence length="37" mass="4398">MVNYYLCCYSDYNSYCNEQEKEIVKEIPGYGEGEFLC</sequence>
<name>A8RJ62_ENTBW</name>
<dbReference type="PaxDb" id="411902-CLOBOL_01119"/>
<protein>
    <submittedName>
        <fullName evidence="1">Uncharacterized protein</fullName>
    </submittedName>
</protein>
<gene>
    <name evidence="1" type="ORF">CLOBOL_01119</name>
</gene>
<evidence type="ECO:0000313" key="2">
    <source>
        <dbReference type="Proteomes" id="UP000005396"/>
    </source>
</evidence>
<comment type="caution">
    <text evidence="1">The sequence shown here is derived from an EMBL/GenBank/DDBJ whole genome shotgun (WGS) entry which is preliminary data.</text>
</comment>
<dbReference type="EMBL" id="ABCC02000011">
    <property type="protein sequence ID" value="EDP18757.1"/>
    <property type="molecule type" value="Genomic_DNA"/>
</dbReference>
<accession>A8RJ62</accession>
<proteinExistence type="predicted"/>
<dbReference type="AlphaFoldDB" id="A8RJ62"/>
<organism evidence="1 2">
    <name type="scientific">Enterocloster bolteae (strain ATCC BAA-613 / DSM 15670 / CCUG 46953 / JCM 12243 / WAL 16351)</name>
    <name type="common">Clostridium bolteae</name>
    <dbReference type="NCBI Taxonomy" id="411902"/>
    <lineage>
        <taxon>Bacteria</taxon>
        <taxon>Bacillati</taxon>
        <taxon>Bacillota</taxon>
        <taxon>Clostridia</taxon>
        <taxon>Lachnospirales</taxon>
        <taxon>Lachnospiraceae</taxon>
        <taxon>Enterocloster</taxon>
    </lineage>
</organism>
<evidence type="ECO:0000313" key="1">
    <source>
        <dbReference type="EMBL" id="EDP18757.1"/>
    </source>
</evidence>
<dbReference type="Proteomes" id="UP000005396">
    <property type="component" value="Unassembled WGS sequence"/>
</dbReference>
<reference evidence="1 2" key="1">
    <citation type="submission" date="2007-08" db="EMBL/GenBank/DDBJ databases">
        <authorList>
            <person name="Fulton L."/>
            <person name="Clifton S."/>
            <person name="Fulton B."/>
            <person name="Xu J."/>
            <person name="Minx P."/>
            <person name="Pepin K.H."/>
            <person name="Johnson M."/>
            <person name="Thiruvilangam P."/>
            <person name="Bhonagiri V."/>
            <person name="Nash W.E."/>
            <person name="Mardis E.R."/>
            <person name="Wilson R.K."/>
        </authorList>
    </citation>
    <scope>NUCLEOTIDE SEQUENCE [LARGE SCALE GENOMIC DNA]</scope>
    <source>
        <strain evidence="2">ATCC BAA-613 / DSM 15670 / CCUG 46953 / JCM 12243 / WAL 16351</strain>
    </source>
</reference>
<dbReference type="HOGENOM" id="CLU_3342174_0_0_9"/>
<reference evidence="1 2" key="2">
    <citation type="submission" date="2007-09" db="EMBL/GenBank/DDBJ databases">
        <title>Draft genome sequence of Clostridium bolteae (ATCC BAA-613).</title>
        <authorList>
            <person name="Sudarsanam P."/>
            <person name="Ley R."/>
            <person name="Guruge J."/>
            <person name="Turnbaugh P.J."/>
            <person name="Mahowald M."/>
            <person name="Liep D."/>
            <person name="Gordon J."/>
        </authorList>
    </citation>
    <scope>NUCLEOTIDE SEQUENCE [LARGE SCALE GENOMIC DNA]</scope>
    <source>
        <strain evidence="2">ATCC BAA-613 / DSM 15670 / CCUG 46953 / JCM 12243 / WAL 16351</strain>
    </source>
</reference>